<sequence length="123" mass="14709">MVEIAYTNSYQASIKMAHFEALYGWKYRLPLHWNEVGERLALVPDVLQEAEAHVLNAMPLELRDNLSFEEQPMRMLARELKKLQNRDILYVKVLWSNHDKREATWELKSALQERYPYLFQIES</sequence>
<evidence type="ECO:0000313" key="1">
    <source>
        <dbReference type="Proteomes" id="UP000515123"/>
    </source>
</evidence>
<keyword evidence="1" id="KW-1185">Reference proteome</keyword>
<accession>A0A6P5G2H9</accession>
<dbReference type="Proteomes" id="UP000515123">
    <property type="component" value="Linkage group 1"/>
</dbReference>
<evidence type="ECO:0000313" key="2">
    <source>
        <dbReference type="RefSeq" id="XP_020099495.1"/>
    </source>
</evidence>
<reference evidence="2" key="2">
    <citation type="submission" date="2025-08" db="UniProtKB">
        <authorList>
            <consortium name="RefSeq"/>
        </authorList>
    </citation>
    <scope>IDENTIFICATION</scope>
    <source>
        <tissue evidence="2">Leaf</tissue>
    </source>
</reference>
<proteinExistence type="predicted"/>
<dbReference type="PANTHER" id="PTHR46148">
    <property type="entry name" value="CHROMO DOMAIN-CONTAINING PROTEIN"/>
    <property type="match status" value="1"/>
</dbReference>
<organism evidence="1 2">
    <name type="scientific">Ananas comosus</name>
    <name type="common">Pineapple</name>
    <name type="synonym">Ananas ananas</name>
    <dbReference type="NCBI Taxonomy" id="4615"/>
    <lineage>
        <taxon>Eukaryota</taxon>
        <taxon>Viridiplantae</taxon>
        <taxon>Streptophyta</taxon>
        <taxon>Embryophyta</taxon>
        <taxon>Tracheophyta</taxon>
        <taxon>Spermatophyta</taxon>
        <taxon>Magnoliopsida</taxon>
        <taxon>Liliopsida</taxon>
        <taxon>Poales</taxon>
        <taxon>Bromeliaceae</taxon>
        <taxon>Bromelioideae</taxon>
        <taxon>Ananas</taxon>
    </lineage>
</organism>
<dbReference type="PANTHER" id="PTHR46148:SF60">
    <property type="entry name" value="CHROMO DOMAIN-CONTAINING PROTEIN"/>
    <property type="match status" value="1"/>
</dbReference>
<gene>
    <name evidence="2" type="primary">LOC109717940</name>
</gene>
<dbReference type="GeneID" id="109717940"/>
<protein>
    <submittedName>
        <fullName evidence="2">Uncharacterized protein LOC109717940</fullName>
    </submittedName>
</protein>
<name>A0A6P5G2H9_ANACO</name>
<dbReference type="AlphaFoldDB" id="A0A6P5G2H9"/>
<reference evidence="1" key="1">
    <citation type="journal article" date="2015" name="Nat. Genet.">
        <title>The pineapple genome and the evolution of CAM photosynthesis.</title>
        <authorList>
            <person name="Ming R."/>
            <person name="VanBuren R."/>
            <person name="Wai C.M."/>
            <person name="Tang H."/>
            <person name="Schatz M.C."/>
            <person name="Bowers J.E."/>
            <person name="Lyons E."/>
            <person name="Wang M.L."/>
            <person name="Chen J."/>
            <person name="Biggers E."/>
            <person name="Zhang J."/>
            <person name="Huang L."/>
            <person name="Zhang L."/>
            <person name="Miao W."/>
            <person name="Zhang J."/>
            <person name="Ye Z."/>
            <person name="Miao C."/>
            <person name="Lin Z."/>
            <person name="Wang H."/>
            <person name="Zhou H."/>
            <person name="Yim W.C."/>
            <person name="Priest H.D."/>
            <person name="Zheng C."/>
            <person name="Woodhouse M."/>
            <person name="Edger P.P."/>
            <person name="Guyot R."/>
            <person name="Guo H.B."/>
            <person name="Guo H."/>
            <person name="Zheng G."/>
            <person name="Singh R."/>
            <person name="Sharma A."/>
            <person name="Min X."/>
            <person name="Zheng Y."/>
            <person name="Lee H."/>
            <person name="Gurtowski J."/>
            <person name="Sedlazeck F.J."/>
            <person name="Harkess A."/>
            <person name="McKain M.R."/>
            <person name="Liao Z."/>
            <person name="Fang J."/>
            <person name="Liu J."/>
            <person name="Zhang X."/>
            <person name="Zhang Q."/>
            <person name="Hu W."/>
            <person name="Qin Y."/>
            <person name="Wang K."/>
            <person name="Chen L.Y."/>
            <person name="Shirley N."/>
            <person name="Lin Y.R."/>
            <person name="Liu L.Y."/>
            <person name="Hernandez A.G."/>
            <person name="Wright C.L."/>
            <person name="Bulone V."/>
            <person name="Tuskan G.A."/>
            <person name="Heath K."/>
            <person name="Zee F."/>
            <person name="Moore P.H."/>
            <person name="Sunkar R."/>
            <person name="Leebens-Mack J.H."/>
            <person name="Mockler T."/>
            <person name="Bennetzen J.L."/>
            <person name="Freeling M."/>
            <person name="Sankoff D."/>
            <person name="Paterson A.H."/>
            <person name="Zhu X."/>
            <person name="Yang X."/>
            <person name="Smith J.A."/>
            <person name="Cushman J.C."/>
            <person name="Paull R.E."/>
            <person name="Yu Q."/>
        </authorList>
    </citation>
    <scope>NUCLEOTIDE SEQUENCE [LARGE SCALE GENOMIC DNA]</scope>
    <source>
        <strain evidence="1">cv. F153</strain>
    </source>
</reference>
<dbReference type="OrthoDB" id="1410711at2759"/>
<dbReference type="RefSeq" id="XP_020099495.1">
    <property type="nucleotide sequence ID" value="XM_020243906.1"/>
</dbReference>